<sequence length="94" mass="10517">MVLDPIKHEDKWNNKGCKLQRAGKPPLYLAATEDNSGDAKCTESAAKPTNDPYDDDNDLCRAYSLYMKIAHLIDQIDFGEVSLASHALRHITLE</sequence>
<dbReference type="RefSeq" id="WP_209294979.1">
    <property type="nucleotide sequence ID" value="NZ_JAGIKT010000021.1"/>
</dbReference>
<protein>
    <submittedName>
        <fullName evidence="1">Uncharacterized protein</fullName>
    </submittedName>
</protein>
<evidence type="ECO:0000313" key="2">
    <source>
        <dbReference type="Proteomes" id="UP000669317"/>
    </source>
</evidence>
<keyword evidence="2" id="KW-1185">Reference proteome</keyword>
<gene>
    <name evidence="1" type="ORF">JWS04_11240</name>
</gene>
<organism evidence="1 2">
    <name type="scientific">Bradyrhizobium vignae</name>
    <dbReference type="NCBI Taxonomy" id="1549949"/>
    <lineage>
        <taxon>Bacteria</taxon>
        <taxon>Pseudomonadati</taxon>
        <taxon>Pseudomonadota</taxon>
        <taxon>Alphaproteobacteria</taxon>
        <taxon>Hyphomicrobiales</taxon>
        <taxon>Nitrobacteraceae</taxon>
        <taxon>Bradyrhizobium</taxon>
    </lineage>
</organism>
<comment type="caution">
    <text evidence="1">The sequence shown here is derived from an EMBL/GenBank/DDBJ whole genome shotgun (WGS) entry which is preliminary data.</text>
</comment>
<dbReference type="Proteomes" id="UP000669317">
    <property type="component" value="Unassembled WGS sequence"/>
</dbReference>
<reference evidence="1 2" key="1">
    <citation type="submission" date="2021-03" db="EMBL/GenBank/DDBJ databases">
        <title>Genome Sequence of Bradyrhizobium vignae strain ISRA400.</title>
        <authorList>
            <person name="Tisa L.S."/>
            <person name="Svistoonoff S."/>
            <person name="Hocher V."/>
            <person name="Fall S."/>
            <person name="Zaiya A."/>
            <person name="Naing D."/>
            <person name="Niang N."/>
            <person name="Diouf A."/>
            <person name="Dasylva M.C."/>
            <person name="Toure O."/>
            <person name="Gueye M."/>
            <person name="Gully D."/>
            <person name="Tisseyre P."/>
            <person name="Simpson S."/>
            <person name="Morris K."/>
            <person name="Thomas W.K."/>
        </authorList>
    </citation>
    <scope>NUCLEOTIDE SEQUENCE [LARGE SCALE GENOMIC DNA]</scope>
    <source>
        <strain evidence="1 2">ISRA400</strain>
    </source>
</reference>
<name>A0ABS3ZU11_9BRAD</name>
<accession>A0ABS3ZU11</accession>
<proteinExistence type="predicted"/>
<dbReference type="EMBL" id="JAGIKT010000021">
    <property type="protein sequence ID" value="MBP0111649.1"/>
    <property type="molecule type" value="Genomic_DNA"/>
</dbReference>
<evidence type="ECO:0000313" key="1">
    <source>
        <dbReference type="EMBL" id="MBP0111649.1"/>
    </source>
</evidence>